<accession>A0ABR3DLJ2</accession>
<evidence type="ECO:0000313" key="2">
    <source>
        <dbReference type="Proteomes" id="UP001451303"/>
    </source>
</evidence>
<evidence type="ECO:0000313" key="1">
    <source>
        <dbReference type="EMBL" id="KAL0473492.1"/>
    </source>
</evidence>
<dbReference type="Proteomes" id="UP001451303">
    <property type="component" value="Unassembled WGS sequence"/>
</dbReference>
<reference evidence="1 2" key="1">
    <citation type="submission" date="2023-09" db="EMBL/GenBank/DDBJ databases">
        <title>Multi-omics analysis of a traditional fermented food reveals byproduct-associated fungal strains for waste-to-food upcycling.</title>
        <authorList>
            <consortium name="Lawrence Berkeley National Laboratory"/>
            <person name="Rekdal V.M."/>
            <person name="Villalobos-Escobedo J.M."/>
            <person name="Rodriguez-Valeron N."/>
            <person name="Garcia M.O."/>
            <person name="Vasquez D.P."/>
            <person name="Damayanti I."/>
            <person name="Sorensen P.M."/>
            <person name="Baidoo E.E."/>
            <person name="De Carvalho A.C."/>
            <person name="Riley R."/>
            <person name="Lipzen A."/>
            <person name="He G."/>
            <person name="Yan M."/>
            <person name="Haridas S."/>
            <person name="Daum C."/>
            <person name="Yoshinaga Y."/>
            <person name="Ng V."/>
            <person name="Grigoriev I.V."/>
            <person name="Munk R."/>
            <person name="Nuraida L."/>
            <person name="Wijaya C.H."/>
            <person name="Morales P.-C."/>
            <person name="Keasling J.D."/>
        </authorList>
    </citation>
    <scope>NUCLEOTIDE SEQUENCE [LARGE SCALE GENOMIC DNA]</scope>
    <source>
        <strain evidence="1 2">FGSC 2613</strain>
    </source>
</reference>
<proteinExistence type="predicted"/>
<keyword evidence="2" id="KW-1185">Reference proteome</keyword>
<name>A0ABR3DLJ2_NEUIN</name>
<dbReference type="EMBL" id="JAVLET010000002">
    <property type="protein sequence ID" value="KAL0473492.1"/>
    <property type="molecule type" value="Genomic_DNA"/>
</dbReference>
<gene>
    <name evidence="1" type="ORF">QR685DRAFT_569551</name>
</gene>
<sequence length="119" mass="12477">MLTRSCIMKRGGARFSTNERRRFATGNGGGGGGEGGGGHEPCCVTVTVVTVTPAVSAFCVCVCSADHLLVGEKTKKRVGGGPVWLGCLPALFPDPIRFLLRVSYHDRPMGRTEDSAAPV</sequence>
<comment type="caution">
    <text evidence="1">The sequence shown here is derived from an EMBL/GenBank/DDBJ whole genome shotgun (WGS) entry which is preliminary data.</text>
</comment>
<organism evidence="1 2">
    <name type="scientific">Neurospora intermedia</name>
    <dbReference type="NCBI Taxonomy" id="5142"/>
    <lineage>
        <taxon>Eukaryota</taxon>
        <taxon>Fungi</taxon>
        <taxon>Dikarya</taxon>
        <taxon>Ascomycota</taxon>
        <taxon>Pezizomycotina</taxon>
        <taxon>Sordariomycetes</taxon>
        <taxon>Sordariomycetidae</taxon>
        <taxon>Sordariales</taxon>
        <taxon>Sordariaceae</taxon>
        <taxon>Neurospora</taxon>
    </lineage>
</organism>
<protein>
    <submittedName>
        <fullName evidence="1">Uncharacterized protein</fullName>
    </submittedName>
</protein>